<dbReference type="Proteomes" id="UP000036947">
    <property type="component" value="Unassembled WGS sequence"/>
</dbReference>
<reference evidence="1 2" key="1">
    <citation type="journal article" date="2015" name="BMC Genomics">
        <title>The genome of the truffle-parasite Tolypocladium ophioglossoides and the evolution of antifungal peptaibiotics.</title>
        <authorList>
            <person name="Quandt C.A."/>
            <person name="Bushley K.E."/>
            <person name="Spatafora J.W."/>
        </authorList>
    </citation>
    <scope>NUCLEOTIDE SEQUENCE [LARGE SCALE GENOMIC DNA]</scope>
    <source>
        <strain evidence="1 2">CBS 100239</strain>
    </source>
</reference>
<dbReference type="EMBL" id="LFRF01000022">
    <property type="protein sequence ID" value="KND88865.1"/>
    <property type="molecule type" value="Genomic_DNA"/>
</dbReference>
<organism evidence="1 2">
    <name type="scientific">Tolypocladium ophioglossoides (strain CBS 100239)</name>
    <name type="common">Snaketongue truffleclub</name>
    <name type="synonym">Elaphocordyceps ophioglossoides</name>
    <dbReference type="NCBI Taxonomy" id="1163406"/>
    <lineage>
        <taxon>Eukaryota</taxon>
        <taxon>Fungi</taxon>
        <taxon>Dikarya</taxon>
        <taxon>Ascomycota</taxon>
        <taxon>Pezizomycotina</taxon>
        <taxon>Sordariomycetes</taxon>
        <taxon>Hypocreomycetidae</taxon>
        <taxon>Hypocreales</taxon>
        <taxon>Ophiocordycipitaceae</taxon>
        <taxon>Tolypocladium</taxon>
    </lineage>
</organism>
<dbReference type="AlphaFoldDB" id="A0A0L0N4U1"/>
<evidence type="ECO:0000313" key="1">
    <source>
        <dbReference type="EMBL" id="KND88865.1"/>
    </source>
</evidence>
<keyword evidence="2" id="KW-1185">Reference proteome</keyword>
<comment type="caution">
    <text evidence="1">The sequence shown here is derived from an EMBL/GenBank/DDBJ whole genome shotgun (WGS) entry which is preliminary data.</text>
</comment>
<protein>
    <submittedName>
        <fullName evidence="1">Uncharacterized protein</fullName>
    </submittedName>
</protein>
<name>A0A0L0N4U1_TOLOC</name>
<evidence type="ECO:0000313" key="2">
    <source>
        <dbReference type="Proteomes" id="UP000036947"/>
    </source>
</evidence>
<dbReference type="STRING" id="1163406.A0A0L0N4U1"/>
<accession>A0A0L0N4U1</accession>
<dbReference type="OrthoDB" id="5071209at2759"/>
<gene>
    <name evidence="1" type="ORF">TOPH_06467</name>
</gene>
<proteinExistence type="predicted"/>
<sequence>MADALPNLQLLQASTDPDDEREFQILVDGKSVKYITIGAGIYDCDDMCFGPSLVSLLPPLLPGDWNTGRISRHVASGEPILLQSQTNLFLARHAYRPS</sequence>